<evidence type="ECO:0000313" key="2">
    <source>
        <dbReference type="EMBL" id="MBG6083988.1"/>
    </source>
</evidence>
<evidence type="ECO:0000259" key="1">
    <source>
        <dbReference type="PROSITE" id="PS51186"/>
    </source>
</evidence>
<dbReference type="Proteomes" id="UP000625033">
    <property type="component" value="Unassembled WGS sequence"/>
</dbReference>
<protein>
    <submittedName>
        <fullName evidence="2">RimJ/RimL family protein N-acetyltransferase</fullName>
    </submittedName>
</protein>
<accession>A0A931GE14</accession>
<organism evidence="2 3">
    <name type="scientific">Zhihengliuella flava</name>
    <dbReference type="NCBI Taxonomy" id="1285193"/>
    <lineage>
        <taxon>Bacteria</taxon>
        <taxon>Bacillati</taxon>
        <taxon>Actinomycetota</taxon>
        <taxon>Actinomycetes</taxon>
        <taxon>Micrococcales</taxon>
        <taxon>Micrococcaceae</taxon>
        <taxon>Zhihengliuella</taxon>
    </lineage>
</organism>
<dbReference type="PANTHER" id="PTHR43441">
    <property type="entry name" value="RIBOSOMAL-PROTEIN-SERINE ACETYLTRANSFERASE"/>
    <property type="match status" value="1"/>
</dbReference>
<feature type="domain" description="N-acetyltransferase" evidence="1">
    <location>
        <begin position="30"/>
        <end position="189"/>
    </location>
</feature>
<dbReference type="AlphaFoldDB" id="A0A931GE14"/>
<sequence>MGPASLAHLWPLFGLELRTPRLFLRVIRDEDLSPMVEAAASGIHPPERNPFTFPWTSVPGDQLPTNTAVHVWRTRAETGPDQWTIPLGVWLDGAFVGVQDLRAARFTAVRSVTTGSWLRRSAQGRGVGREMRAAGLVYAFDYLGATEATSEAASWNAASLGVSHSLGYTENGSRRELWGDAVEDVTYVRITPQALRRPPWTLHVAGHDAVARFLGLGAP</sequence>
<comment type="caution">
    <text evidence="2">The sequence shown here is derived from an EMBL/GenBank/DDBJ whole genome shotgun (WGS) entry which is preliminary data.</text>
</comment>
<dbReference type="RefSeq" id="WP_196835360.1">
    <property type="nucleotide sequence ID" value="NZ_JADOTZ010000001.1"/>
</dbReference>
<dbReference type="PROSITE" id="PS51186">
    <property type="entry name" value="GNAT"/>
    <property type="match status" value="1"/>
</dbReference>
<dbReference type="GO" id="GO:0005737">
    <property type="term" value="C:cytoplasm"/>
    <property type="evidence" value="ECO:0007669"/>
    <property type="project" value="TreeGrafter"/>
</dbReference>
<dbReference type="PANTHER" id="PTHR43441:SF11">
    <property type="entry name" value="RIBOSOMAL-PROTEIN-SERINE ACETYLTRANSFERASE"/>
    <property type="match status" value="1"/>
</dbReference>
<dbReference type="Gene3D" id="3.40.630.30">
    <property type="match status" value="1"/>
</dbReference>
<dbReference type="InterPro" id="IPR051908">
    <property type="entry name" value="Ribosomal_N-acetyltransferase"/>
</dbReference>
<keyword evidence="3" id="KW-1185">Reference proteome</keyword>
<dbReference type="Pfam" id="PF13302">
    <property type="entry name" value="Acetyltransf_3"/>
    <property type="match status" value="1"/>
</dbReference>
<dbReference type="SUPFAM" id="SSF55729">
    <property type="entry name" value="Acyl-CoA N-acyltransferases (Nat)"/>
    <property type="match status" value="1"/>
</dbReference>
<dbReference type="GO" id="GO:1990189">
    <property type="term" value="F:protein N-terminal-serine acetyltransferase activity"/>
    <property type="evidence" value="ECO:0007669"/>
    <property type="project" value="TreeGrafter"/>
</dbReference>
<proteinExistence type="predicted"/>
<name>A0A931GE14_9MICC</name>
<dbReference type="EMBL" id="JADOTZ010000001">
    <property type="protein sequence ID" value="MBG6083988.1"/>
    <property type="molecule type" value="Genomic_DNA"/>
</dbReference>
<dbReference type="GO" id="GO:0008999">
    <property type="term" value="F:protein-N-terminal-alanine acetyltransferase activity"/>
    <property type="evidence" value="ECO:0007669"/>
    <property type="project" value="TreeGrafter"/>
</dbReference>
<dbReference type="InterPro" id="IPR016181">
    <property type="entry name" value="Acyl_CoA_acyltransferase"/>
</dbReference>
<reference evidence="2" key="1">
    <citation type="submission" date="2020-11" db="EMBL/GenBank/DDBJ databases">
        <title>Sequencing the genomes of 1000 actinobacteria strains.</title>
        <authorList>
            <person name="Klenk H.-P."/>
        </authorList>
    </citation>
    <scope>NUCLEOTIDE SEQUENCE</scope>
    <source>
        <strain evidence="2">DSM 26152</strain>
    </source>
</reference>
<gene>
    <name evidence="2" type="ORF">IW252_000755</name>
</gene>
<evidence type="ECO:0000313" key="3">
    <source>
        <dbReference type="Proteomes" id="UP000625033"/>
    </source>
</evidence>
<dbReference type="InterPro" id="IPR000182">
    <property type="entry name" value="GNAT_dom"/>
</dbReference>